<evidence type="ECO:0000256" key="3">
    <source>
        <dbReference type="ARBA" id="ARBA00023204"/>
    </source>
</evidence>
<dbReference type="Gene3D" id="3.30.565.10">
    <property type="entry name" value="Histidine kinase-like ATPase, C-terminal domain"/>
    <property type="match status" value="1"/>
</dbReference>
<keyword evidence="2 4" id="KW-0227">DNA damage</keyword>
<keyword evidence="9" id="KW-1185">Reference proteome</keyword>
<dbReference type="Pfam" id="PF08676">
    <property type="entry name" value="MutL_C"/>
    <property type="match status" value="1"/>
</dbReference>
<dbReference type="InterPro" id="IPR036890">
    <property type="entry name" value="HATPase_C_sf"/>
</dbReference>
<dbReference type="EMBL" id="JAGGKQ010000011">
    <property type="protein sequence ID" value="MBP1922732.1"/>
    <property type="molecule type" value="Genomic_DNA"/>
</dbReference>
<evidence type="ECO:0000259" key="7">
    <source>
        <dbReference type="SMART" id="SM01340"/>
    </source>
</evidence>
<dbReference type="InterPro" id="IPR020568">
    <property type="entry name" value="Ribosomal_Su5_D2-typ_SF"/>
</dbReference>
<dbReference type="InterPro" id="IPR042121">
    <property type="entry name" value="MutL_C_regsub"/>
</dbReference>
<feature type="compositionally biased region" description="Acidic residues" evidence="5">
    <location>
        <begin position="440"/>
        <end position="453"/>
    </location>
</feature>
<feature type="compositionally biased region" description="Polar residues" evidence="5">
    <location>
        <begin position="386"/>
        <end position="406"/>
    </location>
</feature>
<dbReference type="InterPro" id="IPR020667">
    <property type="entry name" value="DNA_mismatch_repair_MutL"/>
</dbReference>
<dbReference type="AlphaFoldDB" id="A0A8T4GHY5"/>
<dbReference type="SUPFAM" id="SSF54211">
    <property type="entry name" value="Ribosomal protein S5 domain 2-like"/>
    <property type="match status" value="1"/>
</dbReference>
<dbReference type="FunFam" id="3.30.565.10:FF:000003">
    <property type="entry name" value="DNA mismatch repair endonuclease MutL"/>
    <property type="match status" value="1"/>
</dbReference>
<dbReference type="InterPro" id="IPR014762">
    <property type="entry name" value="DNA_mismatch_repair_CS"/>
</dbReference>
<dbReference type="Gene3D" id="3.30.1540.20">
    <property type="entry name" value="MutL, C-terminal domain, dimerisation subdomain"/>
    <property type="match status" value="1"/>
</dbReference>
<dbReference type="GO" id="GO:0006298">
    <property type="term" value="P:mismatch repair"/>
    <property type="evidence" value="ECO:0007669"/>
    <property type="project" value="UniProtKB-UniRule"/>
</dbReference>
<dbReference type="Pfam" id="PF01119">
    <property type="entry name" value="DNA_mis_repair"/>
    <property type="match status" value="1"/>
</dbReference>
<dbReference type="InterPro" id="IPR038973">
    <property type="entry name" value="MutL/Mlh/Pms-like"/>
</dbReference>
<sequence length="814" mass="84967">MEPPEIERLDERTIQRIAAGEVVERPASVVKELVENSLDAGASRVAVSVEAGGTEGIRVRDDGVGIEGDQLEAAVAEHATSKIGDIDDLDAGVATLGFRGEALYTVGGVSRLTVRSKPPDADAGAEISVEGGSVGEVRPAGCPTGTVVEVDDLFYNTPARKKFLKRVTTEFDHVNTVVTSYALANPDVAISLEHDGRETFATEGNGDLRSAVLAVYGREVAEGMLDVDWRPDEGSADSSSLNARTENGSPSVIRVTGLVSHPETTRASRDYLGTYVNGRYVTASSLREAVLDAYDGQLAPDRYPFTVLFVEVPPDDVDVNVHPRKLEVRFDEEAAVRSAVEDAVGSALLDHGLIRSGAPRGQSAPDEAAVDPEPLGTEAVGGAGIGNTTETNGSAETEQPDPQGSATRLEPDDADAWSVEGIGGGPEPRDAAGEEVGPAGDEEVESAAEDEEVGSANGGEVGSANGGEVGSANGGEVGSANGGEVGDEDAGFVGDGVSDATNSVEITNNSADTTGSASESNGEDAASQPSRRRSGSESHPPTRGKSSPGTSIRDGHQSEPTSGPTNQRTLAGNETADERGFESLPRLRVLGQLHETYVIAEASDGLVLIDQHAADERVNYERLKREFADGAPAQALAEPVSIELTAREASLFGEFVDDLAEIGFRAERAGDREVVVEAVPAVFDAALDPELLRDALSAFVSDAVDAESEREADGTLDADGIGRGEGGAGGNGTIPEPVTAVVDELLADLACYPSVTGNTSLTEGRVLDLLDRLDDCENPYACPHGRPVIIRIDREEIGSRFERDYPGHAGRRAE</sequence>
<feature type="region of interest" description="Disordered" evidence="5">
    <location>
        <begin position="708"/>
        <end position="734"/>
    </location>
</feature>
<dbReference type="NCBIfam" id="TIGR00585">
    <property type="entry name" value="mutl"/>
    <property type="match status" value="1"/>
</dbReference>
<feature type="domain" description="DNA mismatch repair protein S5" evidence="7">
    <location>
        <begin position="212"/>
        <end position="349"/>
    </location>
</feature>
<dbReference type="GO" id="GO:0032300">
    <property type="term" value="C:mismatch repair complex"/>
    <property type="evidence" value="ECO:0007669"/>
    <property type="project" value="InterPro"/>
</dbReference>
<feature type="compositionally biased region" description="Gly residues" evidence="5">
    <location>
        <begin position="456"/>
        <end position="484"/>
    </location>
</feature>
<feature type="region of interest" description="Disordered" evidence="5">
    <location>
        <begin position="356"/>
        <end position="579"/>
    </location>
</feature>
<dbReference type="RefSeq" id="WP_209485159.1">
    <property type="nucleotide sequence ID" value="NZ_JAGGKQ010000011.1"/>
</dbReference>
<dbReference type="SMART" id="SM00853">
    <property type="entry name" value="MutL_C"/>
    <property type="match status" value="1"/>
</dbReference>
<reference evidence="8" key="1">
    <citation type="submission" date="2021-03" db="EMBL/GenBank/DDBJ databases">
        <title>Genomic Encyclopedia of Type Strains, Phase IV (KMG-IV): sequencing the most valuable type-strain genomes for metagenomic binning, comparative biology and taxonomic classification.</title>
        <authorList>
            <person name="Goeker M."/>
        </authorList>
    </citation>
    <scope>NUCLEOTIDE SEQUENCE</scope>
    <source>
        <strain evidence="8">DSM 23564</strain>
    </source>
</reference>
<feature type="compositionally biased region" description="Polar residues" evidence="5">
    <location>
        <begin position="499"/>
        <end position="520"/>
    </location>
</feature>
<proteinExistence type="inferred from homology"/>
<evidence type="ECO:0000256" key="1">
    <source>
        <dbReference type="ARBA" id="ARBA00006082"/>
    </source>
</evidence>
<gene>
    <name evidence="4" type="primary">mutL</name>
    <name evidence="8" type="ORF">J2751_001746</name>
</gene>
<dbReference type="SUPFAM" id="SSF55874">
    <property type="entry name" value="ATPase domain of HSP90 chaperone/DNA topoisomerase II/histidine kinase"/>
    <property type="match status" value="1"/>
</dbReference>
<dbReference type="InterPro" id="IPR002099">
    <property type="entry name" value="MutL/Mlh/PMS"/>
</dbReference>
<evidence type="ECO:0000256" key="5">
    <source>
        <dbReference type="SAM" id="MobiDB-lite"/>
    </source>
</evidence>
<dbReference type="Gene3D" id="3.30.230.10">
    <property type="match status" value="1"/>
</dbReference>
<organism evidence="8 9">
    <name type="scientific">Halorubrum alkaliphilum</name>
    <dbReference type="NCBI Taxonomy" id="261290"/>
    <lineage>
        <taxon>Archaea</taxon>
        <taxon>Methanobacteriati</taxon>
        <taxon>Methanobacteriota</taxon>
        <taxon>Stenosarchaea group</taxon>
        <taxon>Halobacteria</taxon>
        <taxon>Halobacteriales</taxon>
        <taxon>Haloferacaceae</taxon>
        <taxon>Halorubrum</taxon>
    </lineage>
</organism>
<dbReference type="SUPFAM" id="SSF118116">
    <property type="entry name" value="DNA mismatch repair protein MutL"/>
    <property type="match status" value="1"/>
</dbReference>
<dbReference type="Pfam" id="PF13589">
    <property type="entry name" value="HATPase_c_3"/>
    <property type="match status" value="1"/>
</dbReference>
<evidence type="ECO:0000313" key="8">
    <source>
        <dbReference type="EMBL" id="MBP1922732.1"/>
    </source>
</evidence>
<evidence type="ECO:0000313" key="9">
    <source>
        <dbReference type="Proteomes" id="UP000823588"/>
    </source>
</evidence>
<accession>A0A8T4GHY5</accession>
<dbReference type="PROSITE" id="PS00058">
    <property type="entry name" value="DNA_MISMATCH_REPAIR_1"/>
    <property type="match status" value="1"/>
</dbReference>
<dbReference type="GO" id="GO:0016887">
    <property type="term" value="F:ATP hydrolysis activity"/>
    <property type="evidence" value="ECO:0007669"/>
    <property type="project" value="InterPro"/>
</dbReference>
<dbReference type="SMART" id="SM01340">
    <property type="entry name" value="DNA_mis_repair"/>
    <property type="match status" value="1"/>
</dbReference>
<dbReference type="GO" id="GO:0005524">
    <property type="term" value="F:ATP binding"/>
    <property type="evidence" value="ECO:0007669"/>
    <property type="project" value="InterPro"/>
</dbReference>
<dbReference type="InterPro" id="IPR014790">
    <property type="entry name" value="MutL_C"/>
</dbReference>
<dbReference type="InterPro" id="IPR037198">
    <property type="entry name" value="MutL_C_sf"/>
</dbReference>
<dbReference type="InterPro" id="IPR014721">
    <property type="entry name" value="Ribsml_uS5_D2-typ_fold_subgr"/>
</dbReference>
<comment type="caution">
    <text evidence="8">The sequence shown here is derived from an EMBL/GenBank/DDBJ whole genome shotgun (WGS) entry which is preliminary data.</text>
</comment>
<keyword evidence="3 4" id="KW-0234">DNA repair</keyword>
<dbReference type="Proteomes" id="UP000823588">
    <property type="component" value="Unassembled WGS sequence"/>
</dbReference>
<dbReference type="PANTHER" id="PTHR10073:SF12">
    <property type="entry name" value="DNA MISMATCH REPAIR PROTEIN MLH1"/>
    <property type="match status" value="1"/>
</dbReference>
<feature type="domain" description="MutL C-terminal dimerisation" evidence="6">
    <location>
        <begin position="589"/>
        <end position="761"/>
    </location>
</feature>
<dbReference type="OrthoDB" id="146201at2157"/>
<comment type="function">
    <text evidence="4">This protein is involved in the repair of mismatches in DNA. It is required for dam-dependent methyl-directed DNA mismatch repair. May act as a 'molecular matchmaker', a protein that promotes the formation of a stable complex between two or more DNA-binding proteins in an ATP-dependent manner without itself being part of a final effector complex.</text>
</comment>
<dbReference type="InterPro" id="IPR042120">
    <property type="entry name" value="MutL_C_dimsub"/>
</dbReference>
<evidence type="ECO:0000256" key="2">
    <source>
        <dbReference type="ARBA" id="ARBA00022763"/>
    </source>
</evidence>
<dbReference type="HAMAP" id="MF_00149">
    <property type="entry name" value="DNA_mis_repair"/>
    <property type="match status" value="1"/>
</dbReference>
<dbReference type="GO" id="GO:0140664">
    <property type="term" value="F:ATP-dependent DNA damage sensor activity"/>
    <property type="evidence" value="ECO:0007669"/>
    <property type="project" value="InterPro"/>
</dbReference>
<dbReference type="CDD" id="cd16926">
    <property type="entry name" value="HATPase_MutL-MLH-PMS-like"/>
    <property type="match status" value="1"/>
</dbReference>
<protein>
    <recommendedName>
        <fullName evidence="4">DNA mismatch repair protein MutL</fullName>
    </recommendedName>
</protein>
<feature type="compositionally biased region" description="Gly residues" evidence="5">
    <location>
        <begin position="721"/>
        <end position="732"/>
    </location>
</feature>
<dbReference type="GO" id="GO:0030983">
    <property type="term" value="F:mismatched DNA binding"/>
    <property type="evidence" value="ECO:0007669"/>
    <property type="project" value="InterPro"/>
</dbReference>
<dbReference type="Gene3D" id="3.30.1370.100">
    <property type="entry name" value="MutL, C-terminal domain, regulatory subdomain"/>
    <property type="match status" value="1"/>
</dbReference>
<evidence type="ECO:0000256" key="4">
    <source>
        <dbReference type="HAMAP-Rule" id="MF_00149"/>
    </source>
</evidence>
<evidence type="ECO:0000259" key="6">
    <source>
        <dbReference type="SMART" id="SM00853"/>
    </source>
</evidence>
<dbReference type="InterPro" id="IPR013507">
    <property type="entry name" value="DNA_mismatch_S5_2-like"/>
</dbReference>
<dbReference type="PANTHER" id="PTHR10073">
    <property type="entry name" value="DNA MISMATCH REPAIR PROTEIN MLH, PMS, MUTL"/>
    <property type="match status" value="1"/>
</dbReference>
<name>A0A8T4GHY5_9EURY</name>
<dbReference type="CDD" id="cd00782">
    <property type="entry name" value="MutL_Trans"/>
    <property type="match status" value="1"/>
</dbReference>
<feature type="compositionally biased region" description="Polar residues" evidence="5">
    <location>
        <begin position="558"/>
        <end position="572"/>
    </location>
</feature>
<comment type="similarity">
    <text evidence="1 4">Belongs to the DNA mismatch repair MutL/HexB family.</text>
</comment>